<evidence type="ECO:0000313" key="9">
    <source>
        <dbReference type="EMBL" id="ACY17284.1"/>
    </source>
</evidence>
<keyword evidence="3" id="KW-0732">Signal</keyword>
<gene>
    <name evidence="9" type="ordered locus">Hoch_4794</name>
</gene>
<dbReference type="EMBL" id="CP001804">
    <property type="protein sequence ID" value="ACY17284.1"/>
    <property type="molecule type" value="Genomic_DNA"/>
</dbReference>
<organism evidence="9 10">
    <name type="scientific">Haliangium ochraceum (strain DSM 14365 / JCM 11303 / SMP-2)</name>
    <dbReference type="NCBI Taxonomy" id="502025"/>
    <lineage>
        <taxon>Bacteria</taxon>
        <taxon>Pseudomonadati</taxon>
        <taxon>Myxococcota</taxon>
        <taxon>Polyangia</taxon>
        <taxon>Haliangiales</taxon>
        <taxon>Kofleriaceae</taxon>
        <taxon>Haliangium</taxon>
    </lineage>
</organism>
<dbReference type="Pfam" id="PF03411">
    <property type="entry name" value="Peptidase_M74"/>
    <property type="match status" value="1"/>
</dbReference>
<dbReference type="RefSeq" id="WP_012829882.1">
    <property type="nucleotide sequence ID" value="NC_013440.1"/>
</dbReference>
<evidence type="ECO:0000256" key="8">
    <source>
        <dbReference type="SAM" id="MobiDB-lite"/>
    </source>
</evidence>
<dbReference type="AlphaFoldDB" id="D0LSR2"/>
<dbReference type="GO" id="GO:0030288">
    <property type="term" value="C:outer membrane-bounded periplasmic space"/>
    <property type="evidence" value="ECO:0007669"/>
    <property type="project" value="InterPro"/>
</dbReference>
<name>D0LSR2_HALO1</name>
<dbReference type="Proteomes" id="UP000001880">
    <property type="component" value="Chromosome"/>
</dbReference>
<evidence type="ECO:0000256" key="7">
    <source>
        <dbReference type="ARBA" id="ARBA00023049"/>
    </source>
</evidence>
<reference evidence="9 10" key="1">
    <citation type="journal article" date="2010" name="Stand. Genomic Sci.">
        <title>Complete genome sequence of Haliangium ochraceum type strain (SMP-2).</title>
        <authorList>
            <consortium name="US DOE Joint Genome Institute (JGI-PGF)"/>
            <person name="Ivanova N."/>
            <person name="Daum C."/>
            <person name="Lang E."/>
            <person name="Abt B."/>
            <person name="Kopitz M."/>
            <person name="Saunders E."/>
            <person name="Lapidus A."/>
            <person name="Lucas S."/>
            <person name="Glavina Del Rio T."/>
            <person name="Nolan M."/>
            <person name="Tice H."/>
            <person name="Copeland A."/>
            <person name="Cheng J.F."/>
            <person name="Chen F."/>
            <person name="Bruce D."/>
            <person name="Goodwin L."/>
            <person name="Pitluck S."/>
            <person name="Mavromatis K."/>
            <person name="Pati A."/>
            <person name="Mikhailova N."/>
            <person name="Chen A."/>
            <person name="Palaniappan K."/>
            <person name="Land M."/>
            <person name="Hauser L."/>
            <person name="Chang Y.J."/>
            <person name="Jeffries C.D."/>
            <person name="Detter J.C."/>
            <person name="Brettin T."/>
            <person name="Rohde M."/>
            <person name="Goker M."/>
            <person name="Bristow J."/>
            <person name="Markowitz V."/>
            <person name="Eisen J.A."/>
            <person name="Hugenholtz P."/>
            <person name="Kyrpides N.C."/>
            <person name="Klenk H.P."/>
        </authorList>
    </citation>
    <scope>NUCLEOTIDE SEQUENCE [LARGE SCALE GENOMIC DNA]</scope>
    <source>
        <strain evidence="10">DSM 14365 / CIP 107738 / JCM 11303 / AJ 13395 / SMP-2</strain>
    </source>
</reference>
<keyword evidence="2" id="KW-0479">Metal-binding</keyword>
<feature type="region of interest" description="Disordered" evidence="8">
    <location>
        <begin position="1"/>
        <end position="23"/>
    </location>
</feature>
<evidence type="ECO:0000256" key="3">
    <source>
        <dbReference type="ARBA" id="ARBA00022729"/>
    </source>
</evidence>
<evidence type="ECO:0000256" key="4">
    <source>
        <dbReference type="ARBA" id="ARBA00022764"/>
    </source>
</evidence>
<evidence type="ECO:0000256" key="6">
    <source>
        <dbReference type="ARBA" id="ARBA00022833"/>
    </source>
</evidence>
<evidence type="ECO:0000256" key="1">
    <source>
        <dbReference type="ARBA" id="ARBA00022670"/>
    </source>
</evidence>
<keyword evidence="7" id="KW-0482">Metalloprotease</keyword>
<dbReference type="SUPFAM" id="SSF55166">
    <property type="entry name" value="Hedgehog/DD-peptidase"/>
    <property type="match status" value="1"/>
</dbReference>
<dbReference type="STRING" id="502025.Hoch_4794"/>
<dbReference type="GO" id="GO:0006508">
    <property type="term" value="P:proteolysis"/>
    <property type="evidence" value="ECO:0007669"/>
    <property type="project" value="UniProtKB-KW"/>
</dbReference>
<dbReference type="InterPro" id="IPR005073">
    <property type="entry name" value="Peptidase_M74"/>
</dbReference>
<dbReference type="GO" id="GO:0046872">
    <property type="term" value="F:metal ion binding"/>
    <property type="evidence" value="ECO:0007669"/>
    <property type="project" value="UniProtKB-KW"/>
</dbReference>
<keyword evidence="10" id="KW-1185">Reference proteome</keyword>
<dbReference type="KEGG" id="hoh:Hoch_4794"/>
<evidence type="ECO:0000256" key="5">
    <source>
        <dbReference type="ARBA" id="ARBA00022801"/>
    </source>
</evidence>
<keyword evidence="4" id="KW-0574">Periplasm</keyword>
<dbReference type="eggNOG" id="COG3770">
    <property type="taxonomic scope" value="Bacteria"/>
</dbReference>
<accession>D0LSR2</accession>
<evidence type="ECO:0000256" key="2">
    <source>
        <dbReference type="ARBA" id="ARBA00022723"/>
    </source>
</evidence>
<dbReference type="InterPro" id="IPR009045">
    <property type="entry name" value="Zn_M74/Hedgehog-like"/>
</dbReference>
<dbReference type="GO" id="GO:0008237">
    <property type="term" value="F:metallopeptidase activity"/>
    <property type="evidence" value="ECO:0007669"/>
    <property type="project" value="UniProtKB-KW"/>
</dbReference>
<feature type="compositionally biased region" description="Low complexity" evidence="8">
    <location>
        <begin position="1"/>
        <end position="20"/>
    </location>
</feature>
<evidence type="ECO:0000313" key="10">
    <source>
        <dbReference type="Proteomes" id="UP000001880"/>
    </source>
</evidence>
<sequence>MTLRPPARARASGARSGIARTSRDLPRRPLRRLPLALICLALLLGGCPRHGLLDDGTSISYGPSNGGKLIRPALLPERGEGFVVPERWATRGLRYGTDELVSLVVYAGREMARLSPGAELAVADLSLLRGGPSAWHHSHQTGRDVDLLFFVRESDGSPRVMRNMAGFDDDGVARVPSGRWDDGRTPEDESIRELRFDAERNWLLVRTLVENPIAPVQFLFISDPLKQLLIDHARALGEPEALIQRASYLLHQPGDSLPHNDHIHVRIYCAPSDRVHGCRDRGMLRWVKKDYKYDPVTRVTSAIARNAVATAAPTPMPAMFVLGAFPFRP</sequence>
<dbReference type="GO" id="GO:0004252">
    <property type="term" value="F:serine-type endopeptidase activity"/>
    <property type="evidence" value="ECO:0007669"/>
    <property type="project" value="InterPro"/>
</dbReference>
<dbReference type="Gene3D" id="3.30.1380.10">
    <property type="match status" value="1"/>
</dbReference>
<dbReference type="OrthoDB" id="5513628at2"/>
<evidence type="ECO:0008006" key="11">
    <source>
        <dbReference type="Google" id="ProtNLM"/>
    </source>
</evidence>
<dbReference type="HOGENOM" id="CLU_844039_0_0_7"/>
<keyword evidence="1" id="KW-0645">Protease</keyword>
<keyword evidence="6" id="KW-0862">Zinc</keyword>
<protein>
    <recommendedName>
        <fullName evidence="11">Penicillin-insensitive murein endopeptidase</fullName>
    </recommendedName>
</protein>
<keyword evidence="5" id="KW-0378">Hydrolase</keyword>
<proteinExistence type="predicted"/>